<name>A0A2R3Q955_9BURK</name>
<accession>A0A2R3Q955</accession>
<keyword evidence="3 4" id="KW-0408">Iron</keyword>
<protein>
    <recommendedName>
        <fullName evidence="5">Cytochrome c domain-containing protein</fullName>
    </recommendedName>
</protein>
<evidence type="ECO:0000259" key="5">
    <source>
        <dbReference type="PROSITE" id="PS51007"/>
    </source>
</evidence>
<feature type="domain" description="Cytochrome c" evidence="5">
    <location>
        <begin position="394"/>
        <end position="543"/>
    </location>
</feature>
<dbReference type="InterPro" id="IPR009056">
    <property type="entry name" value="Cyt_c-like_dom"/>
</dbReference>
<dbReference type="GO" id="GO:0004130">
    <property type="term" value="F:cytochrome-c peroxidase activity"/>
    <property type="evidence" value="ECO:0007669"/>
    <property type="project" value="TreeGrafter"/>
</dbReference>
<dbReference type="KEGG" id="mela:C6568_02955"/>
<dbReference type="InterPro" id="IPR036909">
    <property type="entry name" value="Cyt_c-like_dom_sf"/>
</dbReference>
<reference evidence="6 7" key="1">
    <citation type="submission" date="2018-03" db="EMBL/GenBank/DDBJ databases">
        <title>Genome sequencing of Melaminivora sp.</title>
        <authorList>
            <person name="Kim S.-J."/>
            <person name="Heo J."/>
            <person name="Ahn J.-H."/>
            <person name="Kwon S.-W."/>
        </authorList>
    </citation>
    <scope>NUCLEOTIDE SEQUENCE [LARGE SCALE GENOMIC DNA]</scope>
    <source>
        <strain evidence="6 7">SC2-9</strain>
    </source>
</reference>
<evidence type="ECO:0000256" key="2">
    <source>
        <dbReference type="ARBA" id="ARBA00022723"/>
    </source>
</evidence>
<keyword evidence="2 4" id="KW-0479">Metal-binding</keyword>
<dbReference type="GO" id="GO:0046872">
    <property type="term" value="F:metal ion binding"/>
    <property type="evidence" value="ECO:0007669"/>
    <property type="project" value="UniProtKB-KW"/>
</dbReference>
<dbReference type="PROSITE" id="PS51007">
    <property type="entry name" value="CYTC"/>
    <property type="match status" value="2"/>
</dbReference>
<dbReference type="Proteomes" id="UP000237925">
    <property type="component" value="Chromosome"/>
</dbReference>
<dbReference type="RefSeq" id="WP_106682805.1">
    <property type="nucleotide sequence ID" value="NZ_CP027667.1"/>
</dbReference>
<gene>
    <name evidence="6" type="ORF">C6568_02955</name>
</gene>
<keyword evidence="7" id="KW-1185">Reference proteome</keyword>
<proteinExistence type="predicted"/>
<dbReference type="SUPFAM" id="SSF46626">
    <property type="entry name" value="Cytochrome c"/>
    <property type="match status" value="1"/>
</dbReference>
<dbReference type="PANTHER" id="PTHR30600">
    <property type="entry name" value="CYTOCHROME C PEROXIDASE-RELATED"/>
    <property type="match status" value="1"/>
</dbReference>
<dbReference type="InterPro" id="IPR051395">
    <property type="entry name" value="Cytochrome_c_Peroxidase/MauG"/>
</dbReference>
<sequence length="545" mass="56814">MAGAALLAGCGGSDHAAPEVSAASQGREVFRYETFGNQGFWTDAMQLPQGIAEAKVTPLAALSLGLNVNAEALSAGTAKALTDALAEIKAGKPATDTVLNNPAVTLSLINEGAVIGVVPFDSQGRRKPLGSDPKFSPTDKLDLARGDKVGVSCALCHARTDNSIVPAGFAGLAGSVGRQVDGPNALKLDVGNILAASKNPLAYLPMLQLAFATLDGASIGQAGSPGLKDGATNADARAYLTASNAQGERFYPVGTFDALPDGINNAAYVQPFFRTDLAGPWGHSGTFDKLDDFNNFVYTVPLDPTILATPDGRALLTALAGPVGQEISTRYQKVLKDSGLEGKYPYVRADASGRPIGDLAGPAGKRVDNARLAALRAYTDQLRSPAPPMNLDLARVARGQSVFTEAGCTACHNADPNKPVPGTVTAVQTLYQPFSPTTLYARQAPLTDVRKSFDNGPGPSYDNELVVINASLRGQPAGLASPLLLGLDGRTDFLHDGSVERASTSESLQWLLDPARSALAPHPFYVTDASDRSALAQYLRSRSAD</sequence>
<dbReference type="GO" id="GO:0020037">
    <property type="term" value="F:heme binding"/>
    <property type="evidence" value="ECO:0007669"/>
    <property type="project" value="InterPro"/>
</dbReference>
<keyword evidence="1 4" id="KW-0349">Heme</keyword>
<evidence type="ECO:0000256" key="1">
    <source>
        <dbReference type="ARBA" id="ARBA00022617"/>
    </source>
</evidence>
<dbReference type="EMBL" id="CP027667">
    <property type="protein sequence ID" value="AVO48325.1"/>
    <property type="molecule type" value="Genomic_DNA"/>
</dbReference>
<dbReference type="GO" id="GO:0009055">
    <property type="term" value="F:electron transfer activity"/>
    <property type="evidence" value="ECO:0007669"/>
    <property type="project" value="InterPro"/>
</dbReference>
<dbReference type="AlphaFoldDB" id="A0A2R3Q955"/>
<evidence type="ECO:0000313" key="6">
    <source>
        <dbReference type="EMBL" id="AVO48325.1"/>
    </source>
</evidence>
<organism evidence="6 7">
    <name type="scientific">Melaminivora suipulveris</name>
    <dbReference type="NCBI Taxonomy" id="2109913"/>
    <lineage>
        <taxon>Bacteria</taxon>
        <taxon>Pseudomonadati</taxon>
        <taxon>Pseudomonadota</taxon>
        <taxon>Betaproteobacteria</taxon>
        <taxon>Burkholderiales</taxon>
        <taxon>Comamonadaceae</taxon>
        <taxon>Melaminivora</taxon>
    </lineage>
</organism>
<evidence type="ECO:0000256" key="4">
    <source>
        <dbReference type="PROSITE-ProRule" id="PRU00433"/>
    </source>
</evidence>
<dbReference type="Gene3D" id="1.10.760.10">
    <property type="entry name" value="Cytochrome c-like domain"/>
    <property type="match status" value="1"/>
</dbReference>
<feature type="domain" description="Cytochrome c" evidence="5">
    <location>
        <begin position="141"/>
        <end position="244"/>
    </location>
</feature>
<evidence type="ECO:0000313" key="7">
    <source>
        <dbReference type="Proteomes" id="UP000237925"/>
    </source>
</evidence>
<evidence type="ECO:0000256" key="3">
    <source>
        <dbReference type="ARBA" id="ARBA00023004"/>
    </source>
</evidence>